<dbReference type="AlphaFoldDB" id="A0A1B7T1P7"/>
<comment type="caution">
    <text evidence="7">The sequence shown here is derived from an EMBL/GenBank/DDBJ whole genome shotgun (WGS) entry which is preliminary data.</text>
</comment>
<keyword evidence="8" id="KW-1185">Reference proteome</keyword>
<accession>A0A1B7T1P7</accession>
<organism evidence="7 8">
    <name type="scientific">Hanseniaspora valbyensis NRRL Y-1626</name>
    <dbReference type="NCBI Taxonomy" id="766949"/>
    <lineage>
        <taxon>Eukaryota</taxon>
        <taxon>Fungi</taxon>
        <taxon>Dikarya</taxon>
        <taxon>Ascomycota</taxon>
        <taxon>Saccharomycotina</taxon>
        <taxon>Saccharomycetes</taxon>
        <taxon>Saccharomycodales</taxon>
        <taxon>Saccharomycodaceae</taxon>
        <taxon>Hanseniaspora</taxon>
    </lineage>
</organism>
<dbReference type="Pfam" id="PF10190">
    <property type="entry name" value="Tmemb_170"/>
    <property type="match status" value="1"/>
</dbReference>
<feature type="non-terminal residue" evidence="7">
    <location>
        <position position="1"/>
    </location>
</feature>
<comment type="subcellular location">
    <subcellularLocation>
        <location evidence="1">Membrane</location>
        <topology evidence="1">Multi-pass membrane protein</topology>
    </subcellularLocation>
</comment>
<proteinExistence type="inferred from homology"/>
<evidence type="ECO:0000256" key="4">
    <source>
        <dbReference type="ARBA" id="ARBA00022989"/>
    </source>
</evidence>
<dbReference type="GO" id="GO:0016020">
    <property type="term" value="C:membrane"/>
    <property type="evidence" value="ECO:0007669"/>
    <property type="project" value="UniProtKB-SubCell"/>
</dbReference>
<sequence>SFSTSYLYYVSDIWEFTILWCLILYPSAYIISGIITLYNLLHVHKRIFTKQKKDTDSSIYGAIYGTVMGFLLGIIYRSGLFGMSTWVPLCVSCCSLLYTILSSYKLFGYAM</sequence>
<gene>
    <name evidence="7" type="ORF">HANVADRAFT_28286</name>
</gene>
<evidence type="ECO:0000256" key="2">
    <source>
        <dbReference type="ARBA" id="ARBA00006325"/>
    </source>
</evidence>
<evidence type="ECO:0000313" key="7">
    <source>
        <dbReference type="EMBL" id="OBA22652.1"/>
    </source>
</evidence>
<protein>
    <submittedName>
        <fullName evidence="7">Uncharacterized protein</fullName>
    </submittedName>
</protein>
<dbReference type="EMBL" id="LXPE01000568">
    <property type="protein sequence ID" value="OBA22652.1"/>
    <property type="molecule type" value="Genomic_DNA"/>
</dbReference>
<dbReference type="InterPro" id="IPR019334">
    <property type="entry name" value="TMEM170A/B/YPR153W-like"/>
</dbReference>
<evidence type="ECO:0000256" key="1">
    <source>
        <dbReference type="ARBA" id="ARBA00004141"/>
    </source>
</evidence>
<evidence type="ECO:0000256" key="6">
    <source>
        <dbReference type="SAM" id="Phobius"/>
    </source>
</evidence>
<dbReference type="PANTHER" id="PTHR22779">
    <property type="entry name" value="SD17342P"/>
    <property type="match status" value="1"/>
</dbReference>
<feature type="transmembrane region" description="Helical" evidence="6">
    <location>
        <begin position="85"/>
        <end position="107"/>
    </location>
</feature>
<evidence type="ECO:0000313" key="8">
    <source>
        <dbReference type="Proteomes" id="UP000092321"/>
    </source>
</evidence>
<feature type="transmembrane region" description="Helical" evidence="6">
    <location>
        <begin position="59"/>
        <end position="79"/>
    </location>
</feature>
<comment type="similarity">
    <text evidence="2">Belongs to the TMEM170 family.</text>
</comment>
<name>A0A1B7T1P7_9ASCO</name>
<evidence type="ECO:0000256" key="5">
    <source>
        <dbReference type="ARBA" id="ARBA00023136"/>
    </source>
</evidence>
<feature type="transmembrane region" description="Helical" evidence="6">
    <location>
        <begin position="16"/>
        <end position="38"/>
    </location>
</feature>
<reference evidence="8" key="1">
    <citation type="journal article" date="2016" name="Proc. Natl. Acad. Sci. U.S.A.">
        <title>Comparative genomics of biotechnologically important yeasts.</title>
        <authorList>
            <person name="Riley R."/>
            <person name="Haridas S."/>
            <person name="Wolfe K.H."/>
            <person name="Lopes M.R."/>
            <person name="Hittinger C.T."/>
            <person name="Goeker M."/>
            <person name="Salamov A.A."/>
            <person name="Wisecaver J.H."/>
            <person name="Long T.M."/>
            <person name="Calvey C.H."/>
            <person name="Aerts A.L."/>
            <person name="Barry K.W."/>
            <person name="Choi C."/>
            <person name="Clum A."/>
            <person name="Coughlan A.Y."/>
            <person name="Deshpande S."/>
            <person name="Douglass A.P."/>
            <person name="Hanson S.J."/>
            <person name="Klenk H.-P."/>
            <person name="LaButti K.M."/>
            <person name="Lapidus A."/>
            <person name="Lindquist E.A."/>
            <person name="Lipzen A.M."/>
            <person name="Meier-Kolthoff J.P."/>
            <person name="Ohm R.A."/>
            <person name="Otillar R.P."/>
            <person name="Pangilinan J.L."/>
            <person name="Peng Y."/>
            <person name="Rokas A."/>
            <person name="Rosa C.A."/>
            <person name="Scheuner C."/>
            <person name="Sibirny A.A."/>
            <person name="Slot J.C."/>
            <person name="Stielow J.B."/>
            <person name="Sun H."/>
            <person name="Kurtzman C.P."/>
            <person name="Blackwell M."/>
            <person name="Grigoriev I.V."/>
            <person name="Jeffries T.W."/>
        </authorList>
    </citation>
    <scope>NUCLEOTIDE SEQUENCE [LARGE SCALE GENOMIC DNA]</scope>
    <source>
        <strain evidence="8">NRRL Y-1626</strain>
    </source>
</reference>
<evidence type="ECO:0000256" key="3">
    <source>
        <dbReference type="ARBA" id="ARBA00022692"/>
    </source>
</evidence>
<dbReference type="Proteomes" id="UP000092321">
    <property type="component" value="Unassembled WGS sequence"/>
</dbReference>
<keyword evidence="3 6" id="KW-0812">Transmembrane</keyword>
<dbReference type="OrthoDB" id="2131401at2759"/>
<keyword evidence="5 6" id="KW-0472">Membrane</keyword>
<keyword evidence="4 6" id="KW-1133">Transmembrane helix</keyword>
<dbReference type="PANTHER" id="PTHR22779:SF6">
    <property type="entry name" value="SD17342P"/>
    <property type="match status" value="1"/>
</dbReference>